<dbReference type="InterPro" id="IPR028350">
    <property type="entry name" value="DNAC/IstB-like"/>
</dbReference>
<organism evidence="5">
    <name type="scientific">bioreactor metagenome</name>
    <dbReference type="NCBI Taxonomy" id="1076179"/>
    <lineage>
        <taxon>unclassified sequences</taxon>
        <taxon>metagenomes</taxon>
        <taxon>ecological metagenomes</taxon>
    </lineage>
</organism>
<dbReference type="PANTHER" id="PTHR30050:SF4">
    <property type="entry name" value="ATP-BINDING PROTEIN RV3427C IN INSERTION SEQUENCE-RELATED"/>
    <property type="match status" value="1"/>
</dbReference>
<evidence type="ECO:0000256" key="3">
    <source>
        <dbReference type="ARBA" id="ARBA00022840"/>
    </source>
</evidence>
<dbReference type="GO" id="GO:0005524">
    <property type="term" value="F:ATP binding"/>
    <property type="evidence" value="ECO:0007669"/>
    <property type="project" value="UniProtKB-KW"/>
</dbReference>
<comment type="similarity">
    <text evidence="1">Belongs to the IS21/IS1162 putative ATP-binding protein family.</text>
</comment>
<evidence type="ECO:0000256" key="2">
    <source>
        <dbReference type="ARBA" id="ARBA00022741"/>
    </source>
</evidence>
<accession>A0A645DA57</accession>
<evidence type="ECO:0000256" key="1">
    <source>
        <dbReference type="ARBA" id="ARBA00008059"/>
    </source>
</evidence>
<evidence type="ECO:0000313" key="5">
    <source>
        <dbReference type="EMBL" id="MPM86306.1"/>
    </source>
</evidence>
<dbReference type="PIRSF" id="PIRSF003073">
    <property type="entry name" value="DNAC_TnpB_IstB"/>
    <property type="match status" value="1"/>
</dbReference>
<dbReference type="SUPFAM" id="SSF52540">
    <property type="entry name" value="P-loop containing nucleoside triphosphate hydrolases"/>
    <property type="match status" value="1"/>
</dbReference>
<dbReference type="CDD" id="cd00009">
    <property type="entry name" value="AAA"/>
    <property type="match status" value="1"/>
</dbReference>
<dbReference type="Gene3D" id="3.40.50.300">
    <property type="entry name" value="P-loop containing nucleotide triphosphate hydrolases"/>
    <property type="match status" value="1"/>
</dbReference>
<dbReference type="EMBL" id="VSSQ01034383">
    <property type="protein sequence ID" value="MPM86306.1"/>
    <property type="molecule type" value="Genomic_DNA"/>
</dbReference>
<comment type="caution">
    <text evidence="5">The sequence shown here is derived from an EMBL/GenBank/DDBJ whole genome shotgun (WGS) entry which is preliminary data.</text>
</comment>
<dbReference type="PANTHER" id="PTHR30050">
    <property type="entry name" value="CHROMOSOMAL REPLICATION INITIATOR PROTEIN DNAA"/>
    <property type="match status" value="1"/>
</dbReference>
<dbReference type="InterPro" id="IPR003593">
    <property type="entry name" value="AAA+_ATPase"/>
</dbReference>
<protein>
    <submittedName>
        <fullName evidence="5">IS21 family transposase ISBf1</fullName>
    </submittedName>
</protein>
<gene>
    <name evidence="5" type="ORF">SDC9_133395</name>
</gene>
<dbReference type="Pfam" id="PF01695">
    <property type="entry name" value="IstB_IS21"/>
    <property type="match status" value="1"/>
</dbReference>
<dbReference type="InterPro" id="IPR027417">
    <property type="entry name" value="P-loop_NTPase"/>
</dbReference>
<dbReference type="GO" id="GO:0006260">
    <property type="term" value="P:DNA replication"/>
    <property type="evidence" value="ECO:0007669"/>
    <property type="project" value="TreeGrafter"/>
</dbReference>
<keyword evidence="3" id="KW-0067">ATP-binding</keyword>
<dbReference type="InterPro" id="IPR002611">
    <property type="entry name" value="IstB_ATP-bd"/>
</dbReference>
<sequence>MNNPNISIKQLCLSLNLTSLSQDYEQIMQQAEQGQVGYRELASMLLEYELDKREEKKLSKRLKEAGLPISHDLALYDFNYNNGIKPAQLNQLKELAWLDQNYNMVIMGPTGTGKTFLAAGLCYHAILSGYKAYFRPIEQIMDMLRLKEVANTAKADYKRLLGAHLIVVDDIMLMPVSKPDAAKLFGFINMLFEKTSFIITTNKSPQQWVEMLDDEVLATALLDRLLFKCQVIPLEGKSYRLINRKSIFNDENL</sequence>
<reference evidence="5" key="1">
    <citation type="submission" date="2019-08" db="EMBL/GenBank/DDBJ databases">
        <authorList>
            <person name="Kucharzyk K."/>
            <person name="Murdoch R.W."/>
            <person name="Higgins S."/>
            <person name="Loffler F."/>
        </authorList>
    </citation>
    <scope>NUCLEOTIDE SEQUENCE</scope>
</reference>
<dbReference type="SMART" id="SM00382">
    <property type="entry name" value="AAA"/>
    <property type="match status" value="1"/>
</dbReference>
<dbReference type="InterPro" id="IPR047661">
    <property type="entry name" value="IstB"/>
</dbReference>
<dbReference type="NCBIfam" id="NF038214">
    <property type="entry name" value="IS21_help_AAA"/>
    <property type="match status" value="1"/>
</dbReference>
<keyword evidence="2" id="KW-0547">Nucleotide-binding</keyword>
<feature type="domain" description="AAA+ ATPase" evidence="4">
    <location>
        <begin position="100"/>
        <end position="237"/>
    </location>
</feature>
<evidence type="ECO:0000259" key="4">
    <source>
        <dbReference type="SMART" id="SM00382"/>
    </source>
</evidence>
<proteinExistence type="inferred from homology"/>
<name>A0A645DA57_9ZZZZ</name>
<dbReference type="AlphaFoldDB" id="A0A645DA57"/>